<evidence type="ECO:0000313" key="3">
    <source>
        <dbReference type="Proteomes" id="UP000590740"/>
    </source>
</evidence>
<sequence length="296" mass="32985">MFSRSRILSLAAGLALMASASAKEPFKPNLGPALPRITVSCGDVTLLLRQASQWTPGRIDFRGSAMTTESSAYGTVFSFPDVGFIGTAHLENEPEKLQSLAFYLDDQRVEAPTTELKGTSFRLERHSRIRAFDLTNITEIKDHRLYETTTVHTDEAVPLKLVYHFMHAWRPTVSAFLAGSDDVPETTISGPLRDDAEVARKFYINQRVDWMAVYEPQSGQYAVCRLLQAPEQGGHISTIWNVPPTYRKYYLKCFEGKTVPAGFTGTWRMVTAFGSATPEQWEAGARNLAAALRTVK</sequence>
<dbReference type="Proteomes" id="UP000590740">
    <property type="component" value="Unassembled WGS sequence"/>
</dbReference>
<proteinExistence type="predicted"/>
<feature type="signal peptide" evidence="1">
    <location>
        <begin position="1"/>
        <end position="22"/>
    </location>
</feature>
<gene>
    <name evidence="2" type="ORF">HNQ65_004971</name>
</gene>
<comment type="caution">
    <text evidence="2">The sequence shown here is derived from an EMBL/GenBank/DDBJ whole genome shotgun (WGS) entry which is preliminary data.</text>
</comment>
<keyword evidence="1" id="KW-0732">Signal</keyword>
<name>A0A7W8DMZ7_9BACT</name>
<reference evidence="2 3" key="1">
    <citation type="submission" date="2020-08" db="EMBL/GenBank/DDBJ databases">
        <title>Genomic Encyclopedia of Type Strains, Phase IV (KMG-IV): sequencing the most valuable type-strain genomes for metagenomic binning, comparative biology and taxonomic classification.</title>
        <authorList>
            <person name="Goeker M."/>
        </authorList>
    </citation>
    <scope>NUCLEOTIDE SEQUENCE [LARGE SCALE GENOMIC DNA]</scope>
    <source>
        <strain evidence="2 3">DSM 12252</strain>
    </source>
</reference>
<organism evidence="2 3">
    <name type="scientific">Prosthecobacter vanneervenii</name>
    <dbReference type="NCBI Taxonomy" id="48466"/>
    <lineage>
        <taxon>Bacteria</taxon>
        <taxon>Pseudomonadati</taxon>
        <taxon>Verrucomicrobiota</taxon>
        <taxon>Verrucomicrobiia</taxon>
        <taxon>Verrucomicrobiales</taxon>
        <taxon>Verrucomicrobiaceae</taxon>
        <taxon>Prosthecobacter</taxon>
    </lineage>
</organism>
<dbReference type="EMBL" id="JACHIG010000016">
    <property type="protein sequence ID" value="MBB5035361.1"/>
    <property type="molecule type" value="Genomic_DNA"/>
</dbReference>
<dbReference type="AlphaFoldDB" id="A0A7W8DMZ7"/>
<keyword evidence="3" id="KW-1185">Reference proteome</keyword>
<dbReference type="RefSeq" id="WP_184344070.1">
    <property type="nucleotide sequence ID" value="NZ_JACHIG010000016.1"/>
</dbReference>
<protein>
    <submittedName>
        <fullName evidence="2">Uncharacterized protein</fullName>
    </submittedName>
</protein>
<feature type="chain" id="PRO_5031145842" evidence="1">
    <location>
        <begin position="23"/>
        <end position="296"/>
    </location>
</feature>
<evidence type="ECO:0000313" key="2">
    <source>
        <dbReference type="EMBL" id="MBB5035361.1"/>
    </source>
</evidence>
<evidence type="ECO:0000256" key="1">
    <source>
        <dbReference type="SAM" id="SignalP"/>
    </source>
</evidence>
<accession>A0A7W8DMZ7</accession>